<keyword evidence="4" id="KW-1185">Reference proteome</keyword>
<organism evidence="3 5">
    <name type="scientific">Escherichia albertii</name>
    <dbReference type="NCBI Taxonomy" id="208962"/>
    <lineage>
        <taxon>Bacteria</taxon>
        <taxon>Pseudomonadati</taxon>
        <taxon>Pseudomonadota</taxon>
        <taxon>Gammaproteobacteria</taxon>
        <taxon>Enterobacterales</taxon>
        <taxon>Enterobacteriaceae</taxon>
        <taxon>Escherichia</taxon>
    </lineage>
</organism>
<gene>
    <name evidence="2" type="ORF">C7B09_15390</name>
    <name evidence="3" type="ORF">EYS06_14235</name>
</gene>
<dbReference type="Proteomes" id="UP000240382">
    <property type="component" value="Unassembled WGS sequence"/>
</dbReference>
<reference evidence="3 5" key="2">
    <citation type="submission" date="2019-02" db="EMBL/GenBank/DDBJ databases">
        <title>Draft genome sequence of Escherichia albertii strain Mex-12/320a, isolated from an infant with diarrhea, harboring virulence genes associated with diarrheagenic strains of enteropathogenic E. coli.</title>
        <authorList>
            <person name="Maldonado-Puga S."/>
            <person name="Meza-Segura M."/>
            <person name="Zaidi M.B."/>
            <person name="Estrada-Garcia T."/>
        </authorList>
    </citation>
    <scope>NUCLEOTIDE SEQUENCE [LARGE SCALE GENOMIC DNA]</scope>
    <source>
        <strain evidence="3 5">Mex-12/320a</strain>
    </source>
</reference>
<proteinExistence type="predicted"/>
<feature type="transmembrane region" description="Helical" evidence="1">
    <location>
        <begin position="6"/>
        <end position="26"/>
    </location>
</feature>
<dbReference type="EMBL" id="SIZV01000017">
    <property type="protein sequence ID" value="TBR51587.1"/>
    <property type="molecule type" value="Genomic_DNA"/>
</dbReference>
<evidence type="ECO:0000256" key="1">
    <source>
        <dbReference type="SAM" id="Phobius"/>
    </source>
</evidence>
<reference evidence="2 4" key="1">
    <citation type="submission" date="2018-03" db="EMBL/GenBank/DDBJ databases">
        <title>Whole Genome Sequencing of Escherichia coli isolates from wildlife.</title>
        <authorList>
            <person name="Whitehouse C.A."/>
            <person name="Lacher D.W."/>
            <person name="Mammel M.K."/>
            <person name="Barnaba T."/>
            <person name="Lorch J.M."/>
        </authorList>
    </citation>
    <scope>NUCLEOTIDE SEQUENCE [LARGE SCALE GENOMIC DNA]</scope>
    <source>
        <strain evidence="2 4">20507-2</strain>
    </source>
</reference>
<evidence type="ECO:0000313" key="5">
    <source>
        <dbReference type="Proteomes" id="UP000292187"/>
    </source>
</evidence>
<evidence type="ECO:0000313" key="4">
    <source>
        <dbReference type="Proteomes" id="UP000240382"/>
    </source>
</evidence>
<name>A0A7Z7YLM4_ESCAL</name>
<keyword evidence="1" id="KW-1133">Transmembrane helix</keyword>
<evidence type="ECO:0000313" key="2">
    <source>
        <dbReference type="EMBL" id="PSY41021.1"/>
    </source>
</evidence>
<comment type="caution">
    <text evidence="3">The sequence shown here is derived from an EMBL/GenBank/DDBJ whole genome shotgun (WGS) entry which is preliminary data.</text>
</comment>
<protein>
    <submittedName>
        <fullName evidence="3">Uncharacterized protein</fullName>
    </submittedName>
</protein>
<keyword evidence="1" id="KW-0472">Membrane</keyword>
<accession>A0A7Z7YLM4</accession>
<sequence length="80" mass="9001">MWLQFTGIVFINFQFAASLFCGIAFYHRHGFVLLWCCQGSVEYGRAGRLECDKDYTSPKTMLKFSALSKAGASWRLHGGA</sequence>
<dbReference type="EMBL" id="PYQT01000016">
    <property type="protein sequence ID" value="PSY41021.1"/>
    <property type="molecule type" value="Genomic_DNA"/>
</dbReference>
<keyword evidence="1" id="KW-0812">Transmembrane</keyword>
<evidence type="ECO:0000313" key="3">
    <source>
        <dbReference type="EMBL" id="TBR51587.1"/>
    </source>
</evidence>
<dbReference type="Proteomes" id="UP000292187">
    <property type="component" value="Unassembled WGS sequence"/>
</dbReference>
<dbReference type="AlphaFoldDB" id="A0A7Z7YLM4"/>